<sequence>MWHSENSHIHGDWEEDPSPHGAIYSSLRSLVSPPRKYRGTHQDNGCARSRCQYIVKYGDGSNTTGTYTAPADTLTLSGSGAIKSFQFGCSHAESGFKDQTDGLMGLGGGAQSLVSQTAATYGKSFSYCLPPTSGSSGFLTLGGPSGGGASGFVTTRMLRSRQIPTFYGARLQDIAVGGKKLGLSPSGFSAGSLVDSGAVITRLLPTAYSALSSAFKDGMKQYPNVRS</sequence>
<dbReference type="GO" id="GO:0006508">
    <property type="term" value="P:proteolysis"/>
    <property type="evidence" value="ECO:0007669"/>
    <property type="project" value="InterPro"/>
</dbReference>
<evidence type="ECO:0000259" key="2">
    <source>
        <dbReference type="PROSITE" id="PS51767"/>
    </source>
</evidence>
<dbReference type="InterPro" id="IPR032799">
    <property type="entry name" value="TAXi_C"/>
</dbReference>
<dbReference type="Gene3D" id="2.40.70.10">
    <property type="entry name" value="Acid Proteases"/>
    <property type="match status" value="2"/>
</dbReference>
<proteinExistence type="inferred from homology"/>
<feature type="domain" description="Peptidase A1" evidence="2">
    <location>
        <begin position="1"/>
        <end position="227"/>
    </location>
</feature>
<dbReference type="InterPro" id="IPR001461">
    <property type="entry name" value="Aspartic_peptidase_A1"/>
</dbReference>
<evidence type="ECO:0000256" key="1">
    <source>
        <dbReference type="ARBA" id="ARBA00007447"/>
    </source>
</evidence>
<dbReference type="InterPro" id="IPR032861">
    <property type="entry name" value="TAXi_N"/>
</dbReference>
<dbReference type="PANTHER" id="PTHR13683">
    <property type="entry name" value="ASPARTYL PROTEASES"/>
    <property type="match status" value="1"/>
</dbReference>
<dbReference type="EMBL" id="SPHZ02000009">
    <property type="protein sequence ID" value="KAF0898586.1"/>
    <property type="molecule type" value="Genomic_DNA"/>
</dbReference>
<evidence type="ECO:0000313" key="3">
    <source>
        <dbReference type="EMBL" id="KAF0898586.1"/>
    </source>
</evidence>
<dbReference type="SUPFAM" id="SSF50630">
    <property type="entry name" value="Acid proteases"/>
    <property type="match status" value="1"/>
</dbReference>
<dbReference type="InterPro" id="IPR033121">
    <property type="entry name" value="PEPTIDASE_A1"/>
</dbReference>
<dbReference type="GO" id="GO:0004190">
    <property type="term" value="F:aspartic-type endopeptidase activity"/>
    <property type="evidence" value="ECO:0007669"/>
    <property type="project" value="InterPro"/>
</dbReference>
<dbReference type="AlphaFoldDB" id="A0A6G1CEK2"/>
<keyword evidence="4" id="KW-1185">Reference proteome</keyword>
<dbReference type="Pfam" id="PF14543">
    <property type="entry name" value="TAXi_N"/>
    <property type="match status" value="1"/>
</dbReference>
<comment type="similarity">
    <text evidence="1">Belongs to the peptidase A1 family.</text>
</comment>
<dbReference type="PANTHER" id="PTHR13683:SF716">
    <property type="entry name" value="OS06G0119600 PROTEIN"/>
    <property type="match status" value="1"/>
</dbReference>
<organism evidence="3 4">
    <name type="scientific">Oryza meyeriana var. granulata</name>
    <dbReference type="NCBI Taxonomy" id="110450"/>
    <lineage>
        <taxon>Eukaryota</taxon>
        <taxon>Viridiplantae</taxon>
        <taxon>Streptophyta</taxon>
        <taxon>Embryophyta</taxon>
        <taxon>Tracheophyta</taxon>
        <taxon>Spermatophyta</taxon>
        <taxon>Magnoliopsida</taxon>
        <taxon>Liliopsida</taxon>
        <taxon>Poales</taxon>
        <taxon>Poaceae</taxon>
        <taxon>BOP clade</taxon>
        <taxon>Oryzoideae</taxon>
        <taxon>Oryzeae</taxon>
        <taxon>Oryzinae</taxon>
        <taxon>Oryza</taxon>
        <taxon>Oryza meyeriana</taxon>
    </lineage>
</organism>
<protein>
    <recommendedName>
        <fullName evidence="2">Peptidase A1 domain-containing protein</fullName>
    </recommendedName>
</protein>
<evidence type="ECO:0000313" key="4">
    <source>
        <dbReference type="Proteomes" id="UP000479710"/>
    </source>
</evidence>
<dbReference type="OrthoDB" id="2747330at2759"/>
<reference evidence="3 4" key="1">
    <citation type="submission" date="2019-11" db="EMBL/GenBank/DDBJ databases">
        <title>Whole genome sequence of Oryza granulata.</title>
        <authorList>
            <person name="Li W."/>
        </authorList>
    </citation>
    <scope>NUCLEOTIDE SEQUENCE [LARGE SCALE GENOMIC DNA]</scope>
    <source>
        <strain evidence="4">cv. Menghai</strain>
        <tissue evidence="3">Leaf</tissue>
    </source>
</reference>
<dbReference type="Proteomes" id="UP000479710">
    <property type="component" value="Unassembled WGS sequence"/>
</dbReference>
<comment type="caution">
    <text evidence="3">The sequence shown here is derived from an EMBL/GenBank/DDBJ whole genome shotgun (WGS) entry which is preliminary data.</text>
</comment>
<dbReference type="PROSITE" id="PS51767">
    <property type="entry name" value="PEPTIDASE_A1"/>
    <property type="match status" value="1"/>
</dbReference>
<name>A0A6G1CEK2_9ORYZ</name>
<gene>
    <name evidence="3" type="ORF">E2562_008171</name>
</gene>
<dbReference type="Pfam" id="PF14541">
    <property type="entry name" value="TAXi_C"/>
    <property type="match status" value="1"/>
</dbReference>
<accession>A0A6G1CEK2</accession>
<dbReference type="InterPro" id="IPR021109">
    <property type="entry name" value="Peptidase_aspartic_dom_sf"/>
</dbReference>